<feature type="region of interest" description="Disordered" evidence="1">
    <location>
        <begin position="42"/>
        <end position="73"/>
    </location>
</feature>
<sequence length="448" mass="48715">MKRLIFAGLVMALFSGNTVFAQSNNSYSDDIYYNGSQAERDAKADAKKEKKQRQAQGQEEQYNSSTGDGYADNNYDGNARVYNNSYNTEDDSYIDYDDDSYTSRMRRFYYPMNNVGYWGGVYSPFWSDPFYTNPYYGWGGWYTPGFSVGIGFGSGFGWGGGPYWNNCWGMNTWFGYGGFGSWYSPYFGGFGGWGGGLGYGSGYWNGYYAGFYDGRYGGGGIYNPVRSVNYGPRTSSVGLTSVGAYGRNARMNTIDRSSNMVQPFRSSANGTGGRAIELQNGDRGSFRSSNGNNARSGEMQSVNDRNGNFRTATDNGTRSNAINLDRSNTRVFEDNGRGARNMQVNPDASGVQQSNRSRGGFFNFGRSNNNVNSDRGFQRSESNGFSQPSRGNFERSAPQPSRSFSNPTPSRSFGNGGGFSSPSPSRSSGGFSGGGGGGVRSGGGGRGR</sequence>
<feature type="compositionally biased region" description="Polar residues" evidence="1">
    <location>
        <begin position="342"/>
        <end position="353"/>
    </location>
</feature>
<feature type="chain" id="PRO_5015112128" description="Prolyl-tRNA synthetase" evidence="2">
    <location>
        <begin position="22"/>
        <end position="448"/>
    </location>
</feature>
<feature type="compositionally biased region" description="Low complexity" evidence="1">
    <location>
        <begin position="420"/>
        <end position="429"/>
    </location>
</feature>
<gene>
    <name evidence="3" type="ORF">B0I18_10167</name>
</gene>
<protein>
    <recommendedName>
        <fullName evidence="5">Prolyl-tRNA synthetase</fullName>
    </recommendedName>
</protein>
<feature type="signal peptide" evidence="2">
    <location>
        <begin position="1"/>
        <end position="21"/>
    </location>
</feature>
<name>A0A2P8D9L3_9BACT</name>
<accession>A0A2P8D9L3</accession>
<feature type="region of interest" description="Disordered" evidence="1">
    <location>
        <begin position="265"/>
        <end position="448"/>
    </location>
</feature>
<keyword evidence="4" id="KW-1185">Reference proteome</keyword>
<evidence type="ECO:0008006" key="5">
    <source>
        <dbReference type="Google" id="ProtNLM"/>
    </source>
</evidence>
<feature type="compositionally biased region" description="Polar residues" evidence="1">
    <location>
        <begin position="371"/>
        <end position="390"/>
    </location>
</feature>
<proteinExistence type="predicted"/>
<dbReference type="OrthoDB" id="658947at2"/>
<dbReference type="RefSeq" id="WP_106520661.1">
    <property type="nucleotide sequence ID" value="NZ_PYGD01000001.1"/>
</dbReference>
<keyword evidence="2" id="KW-0732">Signal</keyword>
<evidence type="ECO:0000256" key="2">
    <source>
        <dbReference type="SAM" id="SignalP"/>
    </source>
</evidence>
<evidence type="ECO:0000313" key="3">
    <source>
        <dbReference type="EMBL" id="PSK93918.1"/>
    </source>
</evidence>
<feature type="compositionally biased region" description="Low complexity" evidence="1">
    <location>
        <begin position="354"/>
        <end position="370"/>
    </location>
</feature>
<comment type="caution">
    <text evidence="3">The sequence shown here is derived from an EMBL/GenBank/DDBJ whole genome shotgun (WGS) entry which is preliminary data.</text>
</comment>
<reference evidence="3 4" key="1">
    <citation type="submission" date="2018-03" db="EMBL/GenBank/DDBJ databases">
        <title>Genomic Encyclopedia of Type Strains, Phase III (KMG-III): the genomes of soil and plant-associated and newly described type strains.</title>
        <authorList>
            <person name="Whitman W."/>
        </authorList>
    </citation>
    <scope>NUCLEOTIDE SEQUENCE [LARGE SCALE GENOMIC DNA]</scope>
    <source>
        <strain evidence="3 4">CGMCC 1.12700</strain>
    </source>
</reference>
<feature type="compositionally biased region" description="Basic and acidic residues" evidence="1">
    <location>
        <begin position="327"/>
        <end position="337"/>
    </location>
</feature>
<evidence type="ECO:0000256" key="1">
    <source>
        <dbReference type="SAM" id="MobiDB-lite"/>
    </source>
</evidence>
<dbReference type="EMBL" id="PYGD01000001">
    <property type="protein sequence ID" value="PSK93918.1"/>
    <property type="molecule type" value="Genomic_DNA"/>
</dbReference>
<dbReference type="AlphaFoldDB" id="A0A2P8D9L3"/>
<organism evidence="3 4">
    <name type="scientific">Taibaiella chishuiensis</name>
    <dbReference type="NCBI Taxonomy" id="1434707"/>
    <lineage>
        <taxon>Bacteria</taxon>
        <taxon>Pseudomonadati</taxon>
        <taxon>Bacteroidota</taxon>
        <taxon>Chitinophagia</taxon>
        <taxon>Chitinophagales</taxon>
        <taxon>Chitinophagaceae</taxon>
        <taxon>Taibaiella</taxon>
    </lineage>
</organism>
<feature type="compositionally biased region" description="Polar residues" evidence="1">
    <location>
        <begin position="398"/>
        <end position="408"/>
    </location>
</feature>
<feature type="compositionally biased region" description="Gly residues" evidence="1">
    <location>
        <begin position="430"/>
        <end position="448"/>
    </location>
</feature>
<evidence type="ECO:0000313" key="4">
    <source>
        <dbReference type="Proteomes" id="UP000240572"/>
    </source>
</evidence>
<dbReference type="Proteomes" id="UP000240572">
    <property type="component" value="Unassembled WGS sequence"/>
</dbReference>
<feature type="compositionally biased region" description="Polar residues" evidence="1">
    <location>
        <begin position="286"/>
        <end position="326"/>
    </location>
</feature>